<dbReference type="Proteomes" id="UP000887576">
    <property type="component" value="Unplaced"/>
</dbReference>
<sequence length="362" mass="40340">MAEVVKINNVDRLRDEINLYFHKITFRGSRETSHQLALRIASYFRDIVNYGKYKSMGDLVDILTREGELLYSAHSTEFLIRNMLLSSLKIVREEALRLASGADEVSIQTESLNRLWFLPSNIGADVDVKRLKSGRLWFLPSNIGTDVDVKRLKSGVLASLDEFRTEVESSGDTITNQALQHILSSDVVITYKLNASGTLKKFFSQVKAKTLYSVDDDVSCPANVVSSMDILTVMRTATRVVISAAAILPDGSCVSNAGTLNLCLAAKRHSVPVIVCAAFYKLTPMFIPHLDEFNVQGPPTDILPASEALKFSNVFVANPLFDRIPSNLISLFITESSAVSPSHVYRLVAEYYHPEDFRQLNR</sequence>
<proteinExistence type="predicted"/>
<accession>A0AC34Q6Z4</accession>
<organism evidence="1 2">
    <name type="scientific">Panagrolaimus sp. JU765</name>
    <dbReference type="NCBI Taxonomy" id="591449"/>
    <lineage>
        <taxon>Eukaryota</taxon>
        <taxon>Metazoa</taxon>
        <taxon>Ecdysozoa</taxon>
        <taxon>Nematoda</taxon>
        <taxon>Chromadorea</taxon>
        <taxon>Rhabditida</taxon>
        <taxon>Tylenchina</taxon>
        <taxon>Panagrolaimomorpha</taxon>
        <taxon>Panagrolaimoidea</taxon>
        <taxon>Panagrolaimidae</taxon>
        <taxon>Panagrolaimus</taxon>
    </lineage>
</organism>
<name>A0AC34Q6Z4_9BILA</name>
<evidence type="ECO:0000313" key="2">
    <source>
        <dbReference type="WBParaSite" id="JU765_v2.g1347.t5"/>
    </source>
</evidence>
<dbReference type="WBParaSite" id="JU765_v2.g1347.t5">
    <property type="protein sequence ID" value="JU765_v2.g1347.t5"/>
    <property type="gene ID" value="JU765_v2.g1347"/>
</dbReference>
<protein>
    <submittedName>
        <fullName evidence="2">Translation initiation factor eIF-2B subunit beta</fullName>
    </submittedName>
</protein>
<reference evidence="2" key="1">
    <citation type="submission" date="2022-11" db="UniProtKB">
        <authorList>
            <consortium name="WormBaseParasite"/>
        </authorList>
    </citation>
    <scope>IDENTIFICATION</scope>
</reference>
<evidence type="ECO:0000313" key="1">
    <source>
        <dbReference type="Proteomes" id="UP000887576"/>
    </source>
</evidence>